<dbReference type="Pfam" id="PF01381">
    <property type="entry name" value="HTH_3"/>
    <property type="match status" value="1"/>
</dbReference>
<protein>
    <submittedName>
        <fullName evidence="1">XRE family transcriptional regulator</fullName>
    </submittedName>
</protein>
<dbReference type="InterPro" id="IPR010982">
    <property type="entry name" value="Lambda_DNA-bd_dom_sf"/>
</dbReference>
<gene>
    <name evidence="1" type="ORF">D9T17_05580</name>
</gene>
<evidence type="ECO:0000313" key="2">
    <source>
        <dbReference type="Proteomes" id="UP000275910"/>
    </source>
</evidence>
<dbReference type="AlphaFoldDB" id="A0A3N2RL60"/>
<dbReference type="InterPro" id="IPR001387">
    <property type="entry name" value="Cro/C1-type_HTH"/>
</dbReference>
<dbReference type="SUPFAM" id="SSF47413">
    <property type="entry name" value="lambda repressor-like DNA-binding domains"/>
    <property type="match status" value="1"/>
</dbReference>
<organism evidence="1 2">
    <name type="scientific">Lysobacter enzymogenes</name>
    <dbReference type="NCBI Taxonomy" id="69"/>
    <lineage>
        <taxon>Bacteria</taxon>
        <taxon>Pseudomonadati</taxon>
        <taxon>Pseudomonadota</taxon>
        <taxon>Gammaproteobacteria</taxon>
        <taxon>Lysobacterales</taxon>
        <taxon>Lysobacteraceae</taxon>
        <taxon>Lysobacter</taxon>
    </lineage>
</organism>
<dbReference type="CDD" id="cd00093">
    <property type="entry name" value="HTH_XRE"/>
    <property type="match status" value="1"/>
</dbReference>
<dbReference type="PROSITE" id="PS50943">
    <property type="entry name" value="HTH_CROC1"/>
    <property type="match status" value="1"/>
</dbReference>
<reference evidence="1 2" key="1">
    <citation type="submission" date="2018-10" db="EMBL/GenBank/DDBJ databases">
        <title>The genome of Lysobacter enzymogenes OH11.</title>
        <authorList>
            <person name="Liu F."/>
            <person name="Zhao Y."/>
            <person name="Qian G."/>
            <person name="Chen Y."/>
            <person name="Xu H."/>
        </authorList>
    </citation>
    <scope>NUCLEOTIDE SEQUENCE [LARGE SCALE GENOMIC DNA]</scope>
    <source>
        <strain evidence="1 2">OH11</strain>
    </source>
</reference>
<dbReference type="Proteomes" id="UP000275910">
    <property type="component" value="Unassembled WGS sequence"/>
</dbReference>
<evidence type="ECO:0000313" key="1">
    <source>
        <dbReference type="EMBL" id="ROU08114.1"/>
    </source>
</evidence>
<accession>A0A3N2RL60</accession>
<dbReference type="RefSeq" id="WP_074861577.1">
    <property type="nucleotide sequence ID" value="NZ_CP067395.1"/>
</dbReference>
<comment type="caution">
    <text evidence="1">The sequence shown here is derived from an EMBL/GenBank/DDBJ whole genome shotgun (WGS) entry which is preliminary data.</text>
</comment>
<dbReference type="GO" id="GO:0003677">
    <property type="term" value="F:DNA binding"/>
    <property type="evidence" value="ECO:0007669"/>
    <property type="project" value="InterPro"/>
</dbReference>
<dbReference type="EMBL" id="RCTY01000017">
    <property type="protein sequence ID" value="ROU08114.1"/>
    <property type="molecule type" value="Genomic_DNA"/>
</dbReference>
<sequence length="115" mass="12206">MAQTEVDARSIFAQRLKAAREDAGLTQKELGMSVGLPQETAAVRINRYEKGVHDADLATARRIAQSLGVPLAFLYADTDVLAEAILTLGLLSKSEQRKAVADLKARLAQAGGAGD</sequence>
<name>A0A3N2RL60_LYSEN</name>
<dbReference type="Gene3D" id="1.10.260.40">
    <property type="entry name" value="lambda repressor-like DNA-binding domains"/>
    <property type="match status" value="1"/>
</dbReference>
<dbReference type="SMART" id="SM00530">
    <property type="entry name" value="HTH_XRE"/>
    <property type="match status" value="1"/>
</dbReference>
<proteinExistence type="predicted"/>